<dbReference type="OrthoDB" id="273204at2759"/>
<evidence type="ECO:0000313" key="2">
    <source>
        <dbReference type="EMBL" id="RNF03954.1"/>
    </source>
</evidence>
<feature type="region of interest" description="Disordered" evidence="1">
    <location>
        <begin position="429"/>
        <end position="466"/>
    </location>
</feature>
<keyword evidence="3" id="KW-1185">Reference proteome</keyword>
<dbReference type="GeneID" id="40329341"/>
<dbReference type="Proteomes" id="UP000283634">
    <property type="component" value="Unassembled WGS sequence"/>
</dbReference>
<sequence>MATVGASSSVTPQKRHHRRPTSPASPSTAERRHKPMSSTPTARPTPLALALQAQWTLLQQNIQLGVIPATAERDLLRVLESLPENKTTILSDVEGVLPYVLAFAVAPIPSERTQVIALGAMQAIVGSLTTVWGKKAAAVLVHDFLTVEHNALHALGVTLSVALDDDAPTAEDVVMEMNRGKSTKTPGRMRDATLTETRSSIVGGALEFLLMIVTLSAPTAAAVLTHPKLIQALLCCLTQATPTQACDVANILLTLSSVEGAAEVLVAYRAYHSVLHYIRTGVRGGAGVSQPNATMTALCLFLRFAVRLAGNSAAFAILQEAPTVPQVMEELLRSQWGEFVTIACQWLATIMEQQTSNCVGFMSDMLLKTRVGEQLSSMLLWSSNMGQYAVKAALCWRWFSLVAPAAAGSFLVSNPNALFSLVQSLATTPLSPPPPPPQQQKQKQKQRKSLSHEKNVFDPDENTTEGNTSRQLLIEVTCALGICHGLVKKALRAAMRRVILHRLSPVTQEEVQKRVVAVFAGVEDSYFDGYPTVTLPHRNANTSQHFPSDRHLMESATETEDDVSDEVTERQRHVNDSDGVYSLCTGAHWRRFMLRSLTRLFHGSARGTVKSFGSVAQRRLLGAATALRRIPNSCGARQNPYDHRALTADINTNTTAMTKTMSVPQLGVVQRAEEMGGMFYLDCIRVILRLAHHYKHASAKRDATGAGACRLASTRSLNRGGKAPNPWAPPQKVESTRCWGVEEVQRPDVVLFCVSYDNIVAELAEALLAVAEHTKRLGEQLQLCPTRALQRRCVLNDLYLHVYPTIHMCLRFIQHHIARSRPVLQIIAENERAVHSGNILDLYEAVGHCVEGGAPSSWDTTIENRLRGGE</sequence>
<feature type="region of interest" description="Disordered" evidence="1">
    <location>
        <begin position="1"/>
        <end position="44"/>
    </location>
</feature>
<accession>A0A422NER1</accession>
<dbReference type="RefSeq" id="XP_029237811.1">
    <property type="nucleotide sequence ID" value="XM_029382287.1"/>
</dbReference>
<comment type="caution">
    <text evidence="2">The sequence shown here is derived from an EMBL/GenBank/DDBJ whole genome shotgun (WGS) entry which is preliminary data.</text>
</comment>
<organism evidence="2 3">
    <name type="scientific">Trypanosoma rangeli</name>
    <dbReference type="NCBI Taxonomy" id="5698"/>
    <lineage>
        <taxon>Eukaryota</taxon>
        <taxon>Discoba</taxon>
        <taxon>Euglenozoa</taxon>
        <taxon>Kinetoplastea</taxon>
        <taxon>Metakinetoplastina</taxon>
        <taxon>Trypanosomatida</taxon>
        <taxon>Trypanosomatidae</taxon>
        <taxon>Trypanosoma</taxon>
        <taxon>Herpetosoma</taxon>
    </lineage>
</organism>
<name>A0A422NER1_TRYRA</name>
<dbReference type="AlphaFoldDB" id="A0A422NER1"/>
<proteinExistence type="predicted"/>
<dbReference type="EMBL" id="MKGL01000178">
    <property type="protein sequence ID" value="RNF03954.1"/>
    <property type="molecule type" value="Genomic_DNA"/>
</dbReference>
<protein>
    <submittedName>
        <fullName evidence="2">Uncharacterized protein</fullName>
    </submittedName>
</protein>
<gene>
    <name evidence="2" type="ORF">TraAM80_05408</name>
</gene>
<evidence type="ECO:0000313" key="3">
    <source>
        <dbReference type="Proteomes" id="UP000283634"/>
    </source>
</evidence>
<reference evidence="2 3" key="1">
    <citation type="journal article" date="2018" name="BMC Genomics">
        <title>Genomic comparison of Trypanosoma conorhini and Trypanosoma rangeli to Trypanosoma cruzi strains of high and low virulence.</title>
        <authorList>
            <person name="Bradwell K.R."/>
            <person name="Koparde V.N."/>
            <person name="Matveyev A.V."/>
            <person name="Serrano M.G."/>
            <person name="Alves J.M."/>
            <person name="Parikh H."/>
            <person name="Huang B."/>
            <person name="Lee V."/>
            <person name="Espinosa-Alvarez O."/>
            <person name="Ortiz P.A."/>
            <person name="Costa-Martins A.G."/>
            <person name="Teixeira M.M."/>
            <person name="Buck G.A."/>
        </authorList>
    </citation>
    <scope>NUCLEOTIDE SEQUENCE [LARGE SCALE GENOMIC DNA]</scope>
    <source>
        <strain evidence="2 3">AM80</strain>
    </source>
</reference>
<dbReference type="OMA" id="ESTRHNE"/>
<feature type="compositionally biased region" description="Polar residues" evidence="1">
    <location>
        <begin position="1"/>
        <end position="12"/>
    </location>
</feature>
<evidence type="ECO:0000256" key="1">
    <source>
        <dbReference type="SAM" id="MobiDB-lite"/>
    </source>
</evidence>